<dbReference type="NCBIfam" id="TIGR00495">
    <property type="entry name" value="crvDNA_42K"/>
    <property type="match status" value="1"/>
</dbReference>
<dbReference type="SUPFAM" id="SSF46785">
    <property type="entry name" value="Winged helix' DNA-binding domain"/>
    <property type="match status" value="1"/>
</dbReference>
<dbReference type="PANTHER" id="PTHR10804">
    <property type="entry name" value="PROTEASE FAMILY M24 METHIONYL AMINOPEPTIDASE, AMINOPEPTIDASE P"/>
    <property type="match status" value="1"/>
</dbReference>
<dbReference type="Proteomes" id="UP001479436">
    <property type="component" value="Unassembled WGS sequence"/>
</dbReference>
<evidence type="ECO:0000256" key="2">
    <source>
        <dbReference type="SAM" id="MobiDB-lite"/>
    </source>
</evidence>
<comment type="caution">
    <text evidence="4">The sequence shown here is derived from an EMBL/GenBank/DDBJ whole genome shotgun (WGS) entry which is preliminary data.</text>
</comment>
<feature type="region of interest" description="Disordered" evidence="2">
    <location>
        <begin position="370"/>
        <end position="389"/>
    </location>
</feature>
<organism evidence="4 5">
    <name type="scientific">Basidiobolus ranarum</name>
    <dbReference type="NCBI Taxonomy" id="34480"/>
    <lineage>
        <taxon>Eukaryota</taxon>
        <taxon>Fungi</taxon>
        <taxon>Fungi incertae sedis</taxon>
        <taxon>Zoopagomycota</taxon>
        <taxon>Entomophthoromycotina</taxon>
        <taxon>Basidiobolomycetes</taxon>
        <taxon>Basidiobolales</taxon>
        <taxon>Basidiobolaceae</taxon>
        <taxon>Basidiobolus</taxon>
    </lineage>
</organism>
<dbReference type="InterPro" id="IPR036388">
    <property type="entry name" value="WH-like_DNA-bd_sf"/>
</dbReference>
<reference evidence="4 5" key="1">
    <citation type="submission" date="2023-04" db="EMBL/GenBank/DDBJ databases">
        <title>Genome of Basidiobolus ranarum AG-B5.</title>
        <authorList>
            <person name="Stajich J.E."/>
            <person name="Carter-House D."/>
            <person name="Gryganskyi A."/>
        </authorList>
    </citation>
    <scope>NUCLEOTIDE SEQUENCE [LARGE SCALE GENOMIC DNA]</scope>
    <source>
        <strain evidence="4 5">AG-B5</strain>
    </source>
</reference>
<evidence type="ECO:0000313" key="4">
    <source>
        <dbReference type="EMBL" id="KAK9768729.1"/>
    </source>
</evidence>
<feature type="compositionally biased region" description="Low complexity" evidence="2">
    <location>
        <begin position="380"/>
        <end position="389"/>
    </location>
</feature>
<protein>
    <recommendedName>
        <fullName evidence="3">Peptidase M24 domain-containing protein</fullName>
    </recommendedName>
</protein>
<gene>
    <name evidence="4" type="ORF">K7432_000410</name>
</gene>
<sequence length="389" mass="42396">MSDIKKETVEEKVEDVSISNPDVVTKYKTAADISNRVLKKVIEAAVDGANILELCTLGDKLIEEEVKKVYTKGKLPKGVGFPTCISPNNIVCHFSPLPSDPEAAHTLKTGDMVKIQLGAQVDGYAAIAGHTIVIGSSKDTPVTGKQADVMQAAHLAAEAAVRIIKAGNKNMEVTETVQKITDAFGTKAVEGMLSYQQERNVLDGKKQIILNPSESQRQSFERVEFLENEVYVVDILVSSGDGKSKQSESRTTIYKKTSSTYQLKMKASRAAYSEIATKFGGYPFALRSMEDEKKARMGIVECANRGLVQPFDVYSEKEGEFVAQYVFTVLLMPSGPLKITNSLFDAEVVKSEKSVQDEEVLKLLATSVRNKKKNKKKAAAGEAAPAESN</sequence>
<dbReference type="InterPro" id="IPR036390">
    <property type="entry name" value="WH_DNA-bd_sf"/>
</dbReference>
<comment type="similarity">
    <text evidence="1">Belongs to the peptidase M24 family.</text>
</comment>
<dbReference type="InterPro" id="IPR047113">
    <property type="entry name" value="PA2G4/ARX1"/>
</dbReference>
<proteinExistence type="inferred from homology"/>
<dbReference type="PANTHER" id="PTHR10804:SF11">
    <property type="entry name" value="PROLIFERATION-ASSOCIATED PROTEIN 2G4"/>
    <property type="match status" value="1"/>
</dbReference>
<feature type="domain" description="Peptidase M24" evidence="3">
    <location>
        <begin position="26"/>
        <end position="188"/>
    </location>
</feature>
<dbReference type="EMBL" id="JASJQH010000007">
    <property type="protein sequence ID" value="KAK9768729.1"/>
    <property type="molecule type" value="Genomic_DNA"/>
</dbReference>
<accession>A0ABR2X4M4</accession>
<dbReference type="Gene3D" id="3.90.230.10">
    <property type="entry name" value="Creatinase/methionine aminopeptidase superfamily"/>
    <property type="match status" value="1"/>
</dbReference>
<name>A0ABR2X4M4_9FUNG</name>
<dbReference type="SUPFAM" id="SSF55920">
    <property type="entry name" value="Creatinase/aminopeptidase"/>
    <property type="match status" value="1"/>
</dbReference>
<dbReference type="InterPro" id="IPR004545">
    <property type="entry name" value="PA2G4"/>
</dbReference>
<dbReference type="InterPro" id="IPR036005">
    <property type="entry name" value="Creatinase/aminopeptidase-like"/>
</dbReference>
<dbReference type="Pfam" id="PF00557">
    <property type="entry name" value="Peptidase_M24"/>
    <property type="match status" value="1"/>
</dbReference>
<evidence type="ECO:0000256" key="1">
    <source>
        <dbReference type="ARBA" id="ARBA00007319"/>
    </source>
</evidence>
<evidence type="ECO:0000313" key="5">
    <source>
        <dbReference type="Proteomes" id="UP001479436"/>
    </source>
</evidence>
<dbReference type="InterPro" id="IPR000994">
    <property type="entry name" value="Pept_M24"/>
</dbReference>
<evidence type="ECO:0000259" key="3">
    <source>
        <dbReference type="Pfam" id="PF00557"/>
    </source>
</evidence>
<dbReference type="CDD" id="cd01089">
    <property type="entry name" value="PA2G4-like"/>
    <property type="match status" value="1"/>
</dbReference>
<keyword evidence="5" id="KW-1185">Reference proteome</keyword>
<dbReference type="Gene3D" id="1.10.10.10">
    <property type="entry name" value="Winged helix-like DNA-binding domain superfamily/Winged helix DNA-binding domain"/>
    <property type="match status" value="1"/>
</dbReference>